<dbReference type="InterPro" id="IPR036443">
    <property type="entry name" value="Znf_RanBP2_sf"/>
</dbReference>
<evidence type="ECO:0000259" key="7">
    <source>
        <dbReference type="PROSITE" id="PS50089"/>
    </source>
</evidence>
<dbReference type="GO" id="GO:0006511">
    <property type="term" value="P:ubiquitin-dependent protein catabolic process"/>
    <property type="evidence" value="ECO:0007669"/>
    <property type="project" value="TreeGrafter"/>
</dbReference>
<name>A0A7S0ZCS5_9RHOD</name>
<dbReference type="InterPro" id="IPR001876">
    <property type="entry name" value="Znf_RanBP2"/>
</dbReference>
<gene>
    <name evidence="9" type="ORF">TOLI1172_LOCUS2196</name>
</gene>
<feature type="region of interest" description="Disordered" evidence="5">
    <location>
        <begin position="138"/>
        <end position="182"/>
    </location>
</feature>
<keyword evidence="1" id="KW-0479">Metal-binding</keyword>
<dbReference type="PROSITE" id="PS01358">
    <property type="entry name" value="ZF_RANBP2_1"/>
    <property type="match status" value="1"/>
</dbReference>
<dbReference type="SMART" id="SM00184">
    <property type="entry name" value="RING"/>
    <property type="match status" value="1"/>
</dbReference>
<feature type="compositionally biased region" description="Polar residues" evidence="5">
    <location>
        <begin position="299"/>
        <end position="310"/>
    </location>
</feature>
<dbReference type="Pfam" id="PF13639">
    <property type="entry name" value="zf-RING_2"/>
    <property type="match status" value="1"/>
</dbReference>
<feature type="domain" description="RanBP2-type" evidence="8">
    <location>
        <begin position="93"/>
        <end position="122"/>
    </location>
</feature>
<keyword evidence="3" id="KW-0862">Zinc</keyword>
<evidence type="ECO:0000256" key="1">
    <source>
        <dbReference type="ARBA" id="ARBA00022723"/>
    </source>
</evidence>
<dbReference type="PROSITE" id="PS50089">
    <property type="entry name" value="ZF_RING_2"/>
    <property type="match status" value="1"/>
</dbReference>
<proteinExistence type="predicted"/>
<protein>
    <recommendedName>
        <fullName evidence="10">RING-type E3 ubiquitin transferase</fullName>
    </recommendedName>
</protein>
<keyword evidence="6" id="KW-0812">Transmembrane</keyword>
<feature type="region of interest" description="Disordered" evidence="5">
    <location>
        <begin position="214"/>
        <end position="237"/>
    </location>
</feature>
<dbReference type="SUPFAM" id="SSF90209">
    <property type="entry name" value="Ran binding protein zinc finger-like"/>
    <property type="match status" value="1"/>
</dbReference>
<dbReference type="SMART" id="SM00547">
    <property type="entry name" value="ZnF_RBZ"/>
    <property type="match status" value="2"/>
</dbReference>
<dbReference type="InterPro" id="IPR051834">
    <property type="entry name" value="RING_finger_E3_ligase"/>
</dbReference>
<evidence type="ECO:0000256" key="5">
    <source>
        <dbReference type="SAM" id="MobiDB-lite"/>
    </source>
</evidence>
<organism evidence="9">
    <name type="scientific">Timspurckia oligopyrenoides</name>
    <dbReference type="NCBI Taxonomy" id="708627"/>
    <lineage>
        <taxon>Eukaryota</taxon>
        <taxon>Rhodophyta</taxon>
        <taxon>Bangiophyceae</taxon>
        <taxon>Porphyridiales</taxon>
        <taxon>Porphyridiaceae</taxon>
        <taxon>Timspurckia</taxon>
    </lineage>
</organism>
<feature type="region of interest" description="Disordered" evidence="5">
    <location>
        <begin position="295"/>
        <end position="321"/>
    </location>
</feature>
<feature type="transmembrane region" description="Helical" evidence="6">
    <location>
        <begin position="237"/>
        <end position="257"/>
    </location>
</feature>
<dbReference type="GO" id="GO:0061630">
    <property type="term" value="F:ubiquitin protein ligase activity"/>
    <property type="evidence" value="ECO:0007669"/>
    <property type="project" value="TreeGrafter"/>
</dbReference>
<dbReference type="InterPro" id="IPR013083">
    <property type="entry name" value="Znf_RING/FYVE/PHD"/>
</dbReference>
<evidence type="ECO:0000256" key="6">
    <source>
        <dbReference type="SAM" id="Phobius"/>
    </source>
</evidence>
<evidence type="ECO:0000256" key="3">
    <source>
        <dbReference type="ARBA" id="ARBA00022833"/>
    </source>
</evidence>
<dbReference type="Gene3D" id="2.30.30.380">
    <property type="entry name" value="Zn-finger domain of Sec23/24"/>
    <property type="match status" value="1"/>
</dbReference>
<evidence type="ECO:0000259" key="8">
    <source>
        <dbReference type="PROSITE" id="PS50199"/>
    </source>
</evidence>
<feature type="domain" description="RING-type" evidence="7">
    <location>
        <begin position="381"/>
        <end position="421"/>
    </location>
</feature>
<keyword evidence="2 4" id="KW-0863">Zinc-finger</keyword>
<evidence type="ECO:0000256" key="2">
    <source>
        <dbReference type="ARBA" id="ARBA00022771"/>
    </source>
</evidence>
<dbReference type="PROSITE" id="PS50199">
    <property type="entry name" value="ZF_RANBP2_2"/>
    <property type="match status" value="1"/>
</dbReference>
<dbReference type="EMBL" id="HBFP01003086">
    <property type="protein sequence ID" value="CAD8817807.1"/>
    <property type="molecule type" value="Transcribed_RNA"/>
</dbReference>
<dbReference type="GO" id="GO:0008270">
    <property type="term" value="F:zinc ion binding"/>
    <property type="evidence" value="ECO:0007669"/>
    <property type="project" value="UniProtKB-KW"/>
</dbReference>
<dbReference type="SUPFAM" id="SSF57850">
    <property type="entry name" value="RING/U-box"/>
    <property type="match status" value="1"/>
</dbReference>
<feature type="transmembrane region" description="Helical" evidence="6">
    <location>
        <begin position="269"/>
        <end position="292"/>
    </location>
</feature>
<evidence type="ECO:0008006" key="10">
    <source>
        <dbReference type="Google" id="ProtNLM"/>
    </source>
</evidence>
<evidence type="ECO:0000256" key="4">
    <source>
        <dbReference type="PROSITE-ProRule" id="PRU00322"/>
    </source>
</evidence>
<feature type="region of interest" description="Disordered" evidence="5">
    <location>
        <begin position="57"/>
        <end position="93"/>
    </location>
</feature>
<sequence length="426" mass="45791">MAQRSVKRASSRRVDVERNGVATDVGEFVTCPACGILLARMNISLHELHCSRRVAGSSSSAINRNDAPSQSDPGTFAGNRTQNSGSGSTSSSDQRVWQCSRCTYQNSTSQSQCTICAYGREADEMLVARMDSNLPGFGSDRQTVASSSNAVSGRISGSQPDLDQSGSSSVTRRRTQNTGSNSGRRFWQCTRCTYDENSVSRTRCEVCGYNSQQDERLRSASRQGPRSTTQPHNNDDMMFGALGGVILGGLTGAAVSAMSRDERESSGSALLRGGIGGALFGAFLGATAAAVANDEPASRASQAPPMTSGDSVFGGGNQNSGQTPDLYEMLMNLFPSDSGPRRPASRESIRELPTQELRTNEDIARLCGDSNTPSDDSKPTCTICLMEFEISEHVKRLPCFHIFHDECITRWLRQSNSCPLCVADIH</sequence>
<feature type="compositionally biased region" description="Polar residues" evidence="5">
    <location>
        <begin position="140"/>
        <end position="182"/>
    </location>
</feature>
<keyword evidence="6" id="KW-0472">Membrane</keyword>
<keyword evidence="6" id="KW-1133">Transmembrane helix</keyword>
<dbReference type="GO" id="GO:0005634">
    <property type="term" value="C:nucleus"/>
    <property type="evidence" value="ECO:0007669"/>
    <property type="project" value="TreeGrafter"/>
</dbReference>
<dbReference type="PANTHER" id="PTHR45931:SF3">
    <property type="entry name" value="RING ZINC FINGER-CONTAINING PROTEIN"/>
    <property type="match status" value="1"/>
</dbReference>
<reference evidence="9" key="1">
    <citation type="submission" date="2021-01" db="EMBL/GenBank/DDBJ databases">
        <authorList>
            <person name="Corre E."/>
            <person name="Pelletier E."/>
            <person name="Niang G."/>
            <person name="Scheremetjew M."/>
            <person name="Finn R."/>
            <person name="Kale V."/>
            <person name="Holt S."/>
            <person name="Cochrane G."/>
            <person name="Meng A."/>
            <person name="Brown T."/>
            <person name="Cohen L."/>
        </authorList>
    </citation>
    <scope>NUCLEOTIDE SEQUENCE</scope>
    <source>
        <strain evidence="9">CCMP3278</strain>
    </source>
</reference>
<dbReference type="AlphaFoldDB" id="A0A7S0ZCS5"/>
<feature type="compositionally biased region" description="Polar residues" evidence="5">
    <location>
        <begin position="57"/>
        <end position="83"/>
    </location>
</feature>
<accession>A0A7S0ZCS5</accession>
<dbReference type="InterPro" id="IPR001841">
    <property type="entry name" value="Znf_RING"/>
</dbReference>
<feature type="compositionally biased region" description="Polar residues" evidence="5">
    <location>
        <begin position="220"/>
        <end position="232"/>
    </location>
</feature>
<dbReference type="Gene3D" id="3.30.40.10">
    <property type="entry name" value="Zinc/RING finger domain, C3HC4 (zinc finger)"/>
    <property type="match status" value="1"/>
</dbReference>
<evidence type="ECO:0000313" key="9">
    <source>
        <dbReference type="EMBL" id="CAD8817807.1"/>
    </source>
</evidence>
<dbReference type="PANTHER" id="PTHR45931">
    <property type="entry name" value="SI:CH211-59O9.10"/>
    <property type="match status" value="1"/>
</dbReference>